<comment type="caution">
    <text evidence="7">The sequence shown here is derived from an EMBL/GenBank/DDBJ whole genome shotgun (WGS) entry which is preliminary data.</text>
</comment>
<dbReference type="InterPro" id="IPR016211">
    <property type="entry name" value="Glu/Phe/Leu/Val/Trp_DH_bac/arc"/>
</dbReference>
<feature type="domain" description="Glutamate/phenylalanine/leucine/valine/L-tryptophan dehydrogenase C-terminal" evidence="6">
    <location>
        <begin position="144"/>
        <end position="358"/>
    </location>
</feature>
<dbReference type="CDD" id="cd01075">
    <property type="entry name" value="NAD_bind_Leu_Phe_Val_DH"/>
    <property type="match status" value="1"/>
</dbReference>
<comment type="similarity">
    <text evidence="2 5">Belongs to the Glu/Leu/Phe/Val dehydrogenases family.</text>
</comment>
<comment type="function">
    <text evidence="1">Catalyzes the reversible oxidative deamination of glutamate to alpha-ketoglutarate and ammonia.</text>
</comment>
<accession>A0ABX4I254</accession>
<dbReference type="PANTHER" id="PTHR42722:SF1">
    <property type="entry name" value="VALINE DEHYDROGENASE"/>
    <property type="match status" value="1"/>
</dbReference>
<keyword evidence="8" id="KW-1185">Reference proteome</keyword>
<dbReference type="SUPFAM" id="SSF53223">
    <property type="entry name" value="Aminoacid dehydrogenase-like, N-terminal domain"/>
    <property type="match status" value="1"/>
</dbReference>
<evidence type="ECO:0000256" key="5">
    <source>
        <dbReference type="RuleBase" id="RU004417"/>
    </source>
</evidence>
<dbReference type="Pfam" id="PF00208">
    <property type="entry name" value="ELFV_dehydrog"/>
    <property type="match status" value="2"/>
</dbReference>
<dbReference type="PIRSF" id="PIRSF000188">
    <property type="entry name" value="Phe_leu_dh"/>
    <property type="match status" value="1"/>
</dbReference>
<dbReference type="InterPro" id="IPR036291">
    <property type="entry name" value="NAD(P)-bd_dom_sf"/>
</dbReference>
<dbReference type="PRINTS" id="PR00082">
    <property type="entry name" value="GLFDHDRGNASE"/>
</dbReference>
<evidence type="ECO:0000256" key="2">
    <source>
        <dbReference type="ARBA" id="ARBA00006382"/>
    </source>
</evidence>
<dbReference type="SUPFAM" id="SSF51735">
    <property type="entry name" value="NAD(P)-binding Rossmann-fold domains"/>
    <property type="match status" value="1"/>
</dbReference>
<evidence type="ECO:0000256" key="4">
    <source>
        <dbReference type="ARBA" id="ARBA00023027"/>
    </source>
</evidence>
<proteinExistence type="inferred from homology"/>
<dbReference type="InterPro" id="IPR046346">
    <property type="entry name" value="Aminoacid_DH-like_N_sf"/>
</dbReference>
<keyword evidence="4" id="KW-0520">NAD</keyword>
<dbReference type="InterPro" id="IPR033524">
    <property type="entry name" value="Glu/Leu/Phe/Val_DH_AS"/>
</dbReference>
<dbReference type="RefSeq" id="WP_067080032.1">
    <property type="nucleotide sequence ID" value="NZ_LRFG02000001.1"/>
</dbReference>
<evidence type="ECO:0000256" key="3">
    <source>
        <dbReference type="ARBA" id="ARBA00023002"/>
    </source>
</evidence>
<dbReference type="PANTHER" id="PTHR42722">
    <property type="entry name" value="LEUCINE DEHYDROGENASE"/>
    <property type="match status" value="1"/>
</dbReference>
<evidence type="ECO:0000313" key="8">
    <source>
        <dbReference type="Proteomes" id="UP000218427"/>
    </source>
</evidence>
<dbReference type="PROSITE" id="PS00074">
    <property type="entry name" value="GLFV_DEHYDROGENASE"/>
    <property type="match status" value="1"/>
</dbReference>
<dbReference type="Pfam" id="PF02812">
    <property type="entry name" value="ELFV_dehydrog_N"/>
    <property type="match status" value="1"/>
</dbReference>
<dbReference type="Gene3D" id="3.40.50.720">
    <property type="entry name" value="NAD(P)-binding Rossmann-like Domain"/>
    <property type="match status" value="1"/>
</dbReference>
<protein>
    <submittedName>
        <fullName evidence="7">Glu/Leu/Phe/Val dehydrogenase</fullName>
    </submittedName>
</protein>
<organism evidence="7 8">
    <name type="scientific">Microbulbifer flavimaris</name>
    <dbReference type="NCBI Taxonomy" id="1781068"/>
    <lineage>
        <taxon>Bacteria</taxon>
        <taxon>Pseudomonadati</taxon>
        <taxon>Pseudomonadota</taxon>
        <taxon>Gammaproteobacteria</taxon>
        <taxon>Cellvibrionales</taxon>
        <taxon>Microbulbiferaceae</taxon>
        <taxon>Microbulbifer</taxon>
    </lineage>
</organism>
<dbReference type="Proteomes" id="UP000218427">
    <property type="component" value="Unassembled WGS sequence"/>
</dbReference>
<evidence type="ECO:0000256" key="1">
    <source>
        <dbReference type="ARBA" id="ARBA00003868"/>
    </source>
</evidence>
<reference evidence="7" key="1">
    <citation type="submission" date="2017-08" db="EMBL/GenBank/DDBJ databases">
        <title>Microbulbifer marisrubri sp. nov., a halophilic alphaproteobacterium isolated from marine sediment of the Yellow Sea, China.</title>
        <authorList>
            <person name="Zhang G."/>
            <person name="Xiong Q."/>
        </authorList>
    </citation>
    <scope>NUCLEOTIDE SEQUENCE [LARGE SCALE GENOMIC DNA]</scope>
    <source>
        <strain evidence="7">WRN-8</strain>
    </source>
</reference>
<dbReference type="InterPro" id="IPR006097">
    <property type="entry name" value="Glu/Leu/Phe/Val/Trp_DH_dimer"/>
</dbReference>
<sequence length="363" mass="38871">MSIFSHPAYDKHEQVAFYQDAKSGLKAIIAVHNTNLGPSLGGCRMWPYADDGEALNDVLRLSRGMTYKSAMAGLKLGGGKAVIIGDPRKDKSPELLRAMGDFINTLGGRYITAEDSGTSVEDMHVIGERTQFVSGVIEGSEHGGDPSPSTAYGVFVGLKAAAAHRWGKTDLSGLKVSIQGVGNVGFRLAKLLKEAGAELYVTDIFQDNIDRAVNQLGATAVGAEEIFDLDVDLFAPCAMGAILNDDTIARLKVGAIAGAANNQLAEERHAEVLREKGILYAPDYVINAGGIIDVYYQQQGIREPGKSYDPAQVKEHIDTIGSTMQEVFQRADESGETTAHVADRVAEERFGHEDTLKNDTAAA</sequence>
<dbReference type="InterPro" id="IPR006096">
    <property type="entry name" value="Glu/Leu/Phe/Val/Trp_DH_C"/>
</dbReference>
<dbReference type="EMBL" id="LRFG02000001">
    <property type="protein sequence ID" value="PCO06502.1"/>
    <property type="molecule type" value="Genomic_DNA"/>
</dbReference>
<evidence type="ECO:0000259" key="6">
    <source>
        <dbReference type="SMART" id="SM00839"/>
    </source>
</evidence>
<dbReference type="SMART" id="SM00839">
    <property type="entry name" value="ELFV_dehydrog"/>
    <property type="match status" value="1"/>
</dbReference>
<dbReference type="InterPro" id="IPR006095">
    <property type="entry name" value="Glu/Leu/Phe/Val/Trp_DH"/>
</dbReference>
<evidence type="ECO:0000313" key="7">
    <source>
        <dbReference type="EMBL" id="PCO06502.1"/>
    </source>
</evidence>
<gene>
    <name evidence="7" type="ORF">AWR36_001570</name>
</gene>
<keyword evidence="3 5" id="KW-0560">Oxidoreductase</keyword>
<dbReference type="Gene3D" id="3.40.50.10860">
    <property type="entry name" value="Leucine Dehydrogenase, chain A, domain 1"/>
    <property type="match status" value="1"/>
</dbReference>
<name>A0ABX4I254_9GAMM</name>